<dbReference type="InterPro" id="IPR013320">
    <property type="entry name" value="ConA-like_dom_sf"/>
</dbReference>
<gene>
    <name evidence="3" type="ORF">KC01_LOCUS21314</name>
</gene>
<feature type="domain" description="B30.2/SPRY" evidence="2">
    <location>
        <begin position="208"/>
        <end position="394"/>
    </location>
</feature>
<dbReference type="PROSITE" id="PS50188">
    <property type="entry name" value="B302_SPRY"/>
    <property type="match status" value="1"/>
</dbReference>
<dbReference type="SMART" id="SM00449">
    <property type="entry name" value="SPRY"/>
    <property type="match status" value="1"/>
</dbReference>
<accession>A0AAV2KPW4</accession>
<dbReference type="InterPro" id="IPR043136">
    <property type="entry name" value="B30.2/SPRY_sf"/>
</dbReference>
<proteinExistence type="predicted"/>
<dbReference type="Proteomes" id="UP001497482">
    <property type="component" value="Chromosome 2"/>
</dbReference>
<evidence type="ECO:0000259" key="2">
    <source>
        <dbReference type="PROSITE" id="PS50188"/>
    </source>
</evidence>
<evidence type="ECO:0000313" key="3">
    <source>
        <dbReference type="EMBL" id="CAL1591992.1"/>
    </source>
</evidence>
<dbReference type="Pfam" id="PF25600">
    <property type="entry name" value="TRIM_CC"/>
    <property type="match status" value="1"/>
</dbReference>
<organism evidence="3 4">
    <name type="scientific">Knipowitschia caucasica</name>
    <name type="common">Caucasian dwarf goby</name>
    <name type="synonym">Pomatoschistus caucasicus</name>
    <dbReference type="NCBI Taxonomy" id="637954"/>
    <lineage>
        <taxon>Eukaryota</taxon>
        <taxon>Metazoa</taxon>
        <taxon>Chordata</taxon>
        <taxon>Craniata</taxon>
        <taxon>Vertebrata</taxon>
        <taxon>Euteleostomi</taxon>
        <taxon>Actinopterygii</taxon>
        <taxon>Neopterygii</taxon>
        <taxon>Teleostei</taxon>
        <taxon>Neoteleostei</taxon>
        <taxon>Acanthomorphata</taxon>
        <taxon>Gobiaria</taxon>
        <taxon>Gobiiformes</taxon>
        <taxon>Gobioidei</taxon>
        <taxon>Gobiidae</taxon>
        <taxon>Gobiinae</taxon>
        <taxon>Knipowitschia</taxon>
    </lineage>
</organism>
<sequence>MKRRYRIDLERLGRYDQYSQCQPPLLTTVRHGNHQSASEHLCVCALCVYEEHKGHEIIPLKDACDQQKIQLQTADHLLQENINSRVKKITELRGSVRVSHAAANRELSDGVQVFKALKESVERGLDLLISEINKKKSHTEQQAGALIQEIEQELCELKKRRAEVKQHFQDEDPILLLKTSQMNPETPTRDWTSASVCAPTYRGSVARAVSQLEQEFNEKTRRLFQEELRRVKTNRVHVPLETKSSEITVQQGKDHSEPSQSTKAVSLSDGGYIEAQVRGKAEWTLGVAQESVNRKGSLTLNPQNGFWTLSLKDGRLYVSDNPKISVLTKCKPEKVGVSVDNNEGVISFYDVDASALLYSFTGVSFKEKLQPFCCPDLLYEEFFSGGLCLGCDDVRRQD</sequence>
<protein>
    <recommendedName>
        <fullName evidence="2">B30.2/SPRY domain-containing protein</fullName>
    </recommendedName>
</protein>
<dbReference type="InterPro" id="IPR003879">
    <property type="entry name" value="Butyrophylin_SPRY"/>
</dbReference>
<dbReference type="PRINTS" id="PR01407">
    <property type="entry name" value="BUTYPHLNCDUF"/>
</dbReference>
<reference evidence="3 4" key="1">
    <citation type="submission" date="2024-04" db="EMBL/GenBank/DDBJ databases">
        <authorList>
            <person name="Waldvogel A.-M."/>
            <person name="Schoenle A."/>
        </authorList>
    </citation>
    <scope>NUCLEOTIDE SEQUENCE [LARGE SCALE GENOMIC DNA]</scope>
</reference>
<name>A0AAV2KPW4_KNICA</name>
<dbReference type="InterPro" id="IPR050143">
    <property type="entry name" value="TRIM/RBCC"/>
</dbReference>
<evidence type="ECO:0000313" key="4">
    <source>
        <dbReference type="Proteomes" id="UP001497482"/>
    </source>
</evidence>
<dbReference type="Pfam" id="PF00622">
    <property type="entry name" value="SPRY"/>
    <property type="match status" value="1"/>
</dbReference>
<dbReference type="InterPro" id="IPR001870">
    <property type="entry name" value="B30.2/SPRY"/>
</dbReference>
<dbReference type="AlphaFoldDB" id="A0AAV2KPW4"/>
<dbReference type="Gene3D" id="3.30.160.60">
    <property type="entry name" value="Classic Zinc Finger"/>
    <property type="match status" value="1"/>
</dbReference>
<dbReference type="EMBL" id="OZ035824">
    <property type="protein sequence ID" value="CAL1591992.1"/>
    <property type="molecule type" value="Genomic_DNA"/>
</dbReference>
<dbReference type="Gene3D" id="2.60.120.920">
    <property type="match status" value="1"/>
</dbReference>
<dbReference type="InterPro" id="IPR058030">
    <property type="entry name" value="TRIM8/14/16/25/29/45/65_CC"/>
</dbReference>
<evidence type="ECO:0000256" key="1">
    <source>
        <dbReference type="SAM" id="MobiDB-lite"/>
    </source>
</evidence>
<dbReference type="PANTHER" id="PTHR24103">
    <property type="entry name" value="E3 UBIQUITIN-PROTEIN LIGASE TRIM"/>
    <property type="match status" value="1"/>
</dbReference>
<dbReference type="SUPFAM" id="SSF57845">
    <property type="entry name" value="B-box zinc-binding domain"/>
    <property type="match status" value="1"/>
</dbReference>
<feature type="region of interest" description="Disordered" evidence="1">
    <location>
        <begin position="245"/>
        <end position="265"/>
    </location>
</feature>
<keyword evidence="4" id="KW-1185">Reference proteome</keyword>
<dbReference type="InterPro" id="IPR003877">
    <property type="entry name" value="SPRY_dom"/>
</dbReference>
<dbReference type="SUPFAM" id="SSF49899">
    <property type="entry name" value="Concanavalin A-like lectins/glucanases"/>
    <property type="match status" value="1"/>
</dbReference>